<dbReference type="Proteomes" id="UP001221898">
    <property type="component" value="Unassembled WGS sequence"/>
</dbReference>
<feature type="compositionally biased region" description="Polar residues" evidence="1">
    <location>
        <begin position="114"/>
        <end position="123"/>
    </location>
</feature>
<protein>
    <submittedName>
        <fullName evidence="2">Uncharacterized protein</fullName>
    </submittedName>
</protein>
<evidence type="ECO:0000256" key="1">
    <source>
        <dbReference type="SAM" id="MobiDB-lite"/>
    </source>
</evidence>
<evidence type="ECO:0000313" key="3">
    <source>
        <dbReference type="Proteomes" id="UP001221898"/>
    </source>
</evidence>
<feature type="region of interest" description="Disordered" evidence="1">
    <location>
        <begin position="112"/>
        <end position="141"/>
    </location>
</feature>
<accession>A0AAD7WML4</accession>
<dbReference type="EMBL" id="JAINUG010000069">
    <property type="protein sequence ID" value="KAJ8401594.1"/>
    <property type="molecule type" value="Genomic_DNA"/>
</dbReference>
<gene>
    <name evidence="2" type="ORF">AAFF_G00379110</name>
</gene>
<reference evidence="2" key="1">
    <citation type="journal article" date="2023" name="Science">
        <title>Genome structures resolve the early diversification of teleost fishes.</title>
        <authorList>
            <person name="Parey E."/>
            <person name="Louis A."/>
            <person name="Montfort J."/>
            <person name="Bouchez O."/>
            <person name="Roques C."/>
            <person name="Iampietro C."/>
            <person name="Lluch J."/>
            <person name="Castinel A."/>
            <person name="Donnadieu C."/>
            <person name="Desvignes T."/>
            <person name="Floi Bucao C."/>
            <person name="Jouanno E."/>
            <person name="Wen M."/>
            <person name="Mejri S."/>
            <person name="Dirks R."/>
            <person name="Jansen H."/>
            <person name="Henkel C."/>
            <person name="Chen W.J."/>
            <person name="Zahm M."/>
            <person name="Cabau C."/>
            <person name="Klopp C."/>
            <person name="Thompson A.W."/>
            <person name="Robinson-Rechavi M."/>
            <person name="Braasch I."/>
            <person name="Lecointre G."/>
            <person name="Bobe J."/>
            <person name="Postlethwait J.H."/>
            <person name="Berthelot C."/>
            <person name="Roest Crollius H."/>
            <person name="Guiguen Y."/>
        </authorList>
    </citation>
    <scope>NUCLEOTIDE SEQUENCE</scope>
    <source>
        <strain evidence="2">NC1722</strain>
    </source>
</reference>
<feature type="compositionally biased region" description="Basic and acidic residues" evidence="1">
    <location>
        <begin position="58"/>
        <end position="75"/>
    </location>
</feature>
<evidence type="ECO:0000313" key="2">
    <source>
        <dbReference type="EMBL" id="KAJ8401594.1"/>
    </source>
</evidence>
<organism evidence="2 3">
    <name type="scientific">Aldrovandia affinis</name>
    <dbReference type="NCBI Taxonomy" id="143900"/>
    <lineage>
        <taxon>Eukaryota</taxon>
        <taxon>Metazoa</taxon>
        <taxon>Chordata</taxon>
        <taxon>Craniata</taxon>
        <taxon>Vertebrata</taxon>
        <taxon>Euteleostomi</taxon>
        <taxon>Actinopterygii</taxon>
        <taxon>Neopterygii</taxon>
        <taxon>Teleostei</taxon>
        <taxon>Notacanthiformes</taxon>
        <taxon>Halosauridae</taxon>
        <taxon>Aldrovandia</taxon>
    </lineage>
</organism>
<proteinExistence type="predicted"/>
<comment type="caution">
    <text evidence="2">The sequence shown here is derived from an EMBL/GenBank/DDBJ whole genome shotgun (WGS) entry which is preliminary data.</text>
</comment>
<dbReference type="AlphaFoldDB" id="A0AAD7WML4"/>
<sequence length="141" mass="15832">MLVKAHCYPNCFLLPKNLPPLPHSHLAASCQRVRLIPTHTGTMPERSRKDLGTALRDPGSRRDSLDTLLRPRDDPDTWAALPGRPYLPVPHSNRPACTAQRDTIIKSVEKRVTNQKGGKQTSWGPHGLSHVHSNRKQLFQL</sequence>
<feature type="region of interest" description="Disordered" evidence="1">
    <location>
        <begin position="39"/>
        <end position="95"/>
    </location>
</feature>
<name>A0AAD7WML4_9TELE</name>
<keyword evidence="3" id="KW-1185">Reference proteome</keyword>
<dbReference type="PROSITE" id="PS51257">
    <property type="entry name" value="PROKAR_LIPOPROTEIN"/>
    <property type="match status" value="1"/>
</dbReference>